<reference evidence="1" key="1">
    <citation type="submission" date="2021-01" db="EMBL/GenBank/DDBJ databases">
        <authorList>
            <consortium name="Genoscope - CEA"/>
            <person name="William W."/>
        </authorList>
    </citation>
    <scope>NUCLEOTIDE SEQUENCE</scope>
</reference>
<dbReference type="AlphaFoldDB" id="A0A8S1V075"/>
<organism evidence="1 2">
    <name type="scientific">Paramecium octaurelia</name>
    <dbReference type="NCBI Taxonomy" id="43137"/>
    <lineage>
        <taxon>Eukaryota</taxon>
        <taxon>Sar</taxon>
        <taxon>Alveolata</taxon>
        <taxon>Ciliophora</taxon>
        <taxon>Intramacronucleata</taxon>
        <taxon>Oligohymenophorea</taxon>
        <taxon>Peniculida</taxon>
        <taxon>Parameciidae</taxon>
        <taxon>Paramecium</taxon>
    </lineage>
</organism>
<evidence type="ECO:0000313" key="1">
    <source>
        <dbReference type="EMBL" id="CAD8170351.1"/>
    </source>
</evidence>
<evidence type="ECO:0000313" key="2">
    <source>
        <dbReference type="Proteomes" id="UP000683925"/>
    </source>
</evidence>
<sequence>MVARLFSQYSYLNQIEEDIQHQNEEFQYNQPRIS</sequence>
<dbReference type="EMBL" id="CAJJDP010000055">
    <property type="protein sequence ID" value="CAD8170351.1"/>
    <property type="molecule type" value="Genomic_DNA"/>
</dbReference>
<keyword evidence="2" id="KW-1185">Reference proteome</keyword>
<gene>
    <name evidence="1" type="ORF">POCTA_138.1.T0550133</name>
</gene>
<proteinExistence type="predicted"/>
<name>A0A8S1V075_PAROT</name>
<comment type="caution">
    <text evidence="1">The sequence shown here is derived from an EMBL/GenBank/DDBJ whole genome shotgun (WGS) entry which is preliminary data.</text>
</comment>
<accession>A0A8S1V075</accession>
<dbReference type="Proteomes" id="UP000683925">
    <property type="component" value="Unassembled WGS sequence"/>
</dbReference>
<protein>
    <submittedName>
        <fullName evidence="1">Uncharacterized protein</fullName>
    </submittedName>
</protein>